<dbReference type="SUPFAM" id="SSF52540">
    <property type="entry name" value="P-loop containing nucleoside triphosphate hydrolases"/>
    <property type="match status" value="1"/>
</dbReference>
<dbReference type="Gene3D" id="3.40.50.300">
    <property type="entry name" value="P-loop containing nucleotide triphosphate hydrolases"/>
    <property type="match status" value="1"/>
</dbReference>
<keyword evidence="3" id="KW-1185">Reference proteome</keyword>
<proteinExistence type="predicted"/>
<dbReference type="InterPro" id="IPR027417">
    <property type="entry name" value="P-loop_NTPase"/>
</dbReference>
<evidence type="ECO:0000259" key="1">
    <source>
        <dbReference type="Pfam" id="PF13191"/>
    </source>
</evidence>
<keyword evidence="2" id="KW-0067">ATP-binding</keyword>
<feature type="domain" description="Orc1-like AAA ATPase" evidence="1">
    <location>
        <begin position="42"/>
        <end position="121"/>
    </location>
</feature>
<dbReference type="EMBL" id="JBHTMK010000008">
    <property type="protein sequence ID" value="MFD1365218.1"/>
    <property type="molecule type" value="Genomic_DNA"/>
</dbReference>
<sequence length="454" mass="49505">MRDIEPADLRTGGAGLVRAGDTPVDEVPRLSEVLRAGRRRAFVGRDAEMALFRTALGDVARCTVLYLHGTAGVGKSTVLRRCAAEAEAEGRVVLRMDRCDPAGIVAAVLAAQPLIPAGASAPVLLFDDFEQWRTAEVWLREDFFPGLPLGTVVMLAGRGAPDVAWTADPGWRDVVRIREVVEFDTAETGAWLDHEAVPAARRLLLCELSGGHPLLLSTAAAAVAAGHTDDEVRLTGARAVIRRLLDDLPTVEHRRAVELCAYADPATERMLHAGVPQADPVALLHWLLDQPWTVGDDVGVRLRPYLRRAMRTDLHWRDPARAYAVRDLVGRCGAARPLTRTAFDAAVRDALREYRRPDLLAGNPLAQSRMVLAAAEHTDPGQALRAVLRAAVDAMGEDPREGKAHRALTATYLGTAPTQDAAAQRLGLPFSTYRRHLTRGVRVLADLLWRRELT</sequence>
<evidence type="ECO:0000313" key="3">
    <source>
        <dbReference type="Proteomes" id="UP001597183"/>
    </source>
</evidence>
<gene>
    <name evidence="2" type="ORF">ACFQ5G_07680</name>
</gene>
<accession>A0ABW4A4W1</accession>
<dbReference type="RefSeq" id="WP_317795454.1">
    <property type="nucleotide sequence ID" value="NZ_AP028461.1"/>
</dbReference>
<reference evidence="3" key="1">
    <citation type="journal article" date="2019" name="Int. J. Syst. Evol. Microbiol.">
        <title>The Global Catalogue of Microorganisms (GCM) 10K type strain sequencing project: providing services to taxonomists for standard genome sequencing and annotation.</title>
        <authorList>
            <consortium name="The Broad Institute Genomics Platform"/>
            <consortium name="The Broad Institute Genome Sequencing Center for Infectious Disease"/>
            <person name="Wu L."/>
            <person name="Ma J."/>
        </authorList>
    </citation>
    <scope>NUCLEOTIDE SEQUENCE [LARGE SCALE GENOMIC DNA]</scope>
    <source>
        <strain evidence="3">CCM 7526</strain>
    </source>
</reference>
<keyword evidence="2" id="KW-0547">Nucleotide-binding</keyword>
<dbReference type="Proteomes" id="UP001597183">
    <property type="component" value="Unassembled WGS sequence"/>
</dbReference>
<protein>
    <submittedName>
        <fullName evidence="2">ATP-binding protein</fullName>
    </submittedName>
</protein>
<dbReference type="InterPro" id="IPR041664">
    <property type="entry name" value="AAA_16"/>
</dbReference>
<organism evidence="2 3">
    <name type="scientific">Actinoplanes sichuanensis</name>
    <dbReference type="NCBI Taxonomy" id="512349"/>
    <lineage>
        <taxon>Bacteria</taxon>
        <taxon>Bacillati</taxon>
        <taxon>Actinomycetota</taxon>
        <taxon>Actinomycetes</taxon>
        <taxon>Micromonosporales</taxon>
        <taxon>Micromonosporaceae</taxon>
        <taxon>Actinoplanes</taxon>
    </lineage>
</organism>
<name>A0ABW4A4W1_9ACTN</name>
<dbReference type="Pfam" id="PF13191">
    <property type="entry name" value="AAA_16"/>
    <property type="match status" value="1"/>
</dbReference>
<comment type="caution">
    <text evidence="2">The sequence shown here is derived from an EMBL/GenBank/DDBJ whole genome shotgun (WGS) entry which is preliminary data.</text>
</comment>
<evidence type="ECO:0000313" key="2">
    <source>
        <dbReference type="EMBL" id="MFD1365218.1"/>
    </source>
</evidence>
<dbReference type="GO" id="GO:0005524">
    <property type="term" value="F:ATP binding"/>
    <property type="evidence" value="ECO:0007669"/>
    <property type="project" value="UniProtKB-KW"/>
</dbReference>